<feature type="transmembrane region" description="Helical" evidence="8">
    <location>
        <begin position="275"/>
        <end position="299"/>
    </location>
</feature>
<evidence type="ECO:0000256" key="5">
    <source>
        <dbReference type="ARBA" id="ARBA00022692"/>
    </source>
</evidence>
<evidence type="ECO:0000313" key="10">
    <source>
        <dbReference type="EMBL" id="SMF68059.1"/>
    </source>
</evidence>
<dbReference type="STRING" id="1313296.SAMN05661091_0398"/>
<keyword evidence="3" id="KW-0813">Transport</keyword>
<dbReference type="InterPro" id="IPR013525">
    <property type="entry name" value="ABC2_TM"/>
</dbReference>
<accession>A0A1X7GDI3</accession>
<dbReference type="GO" id="GO:0140359">
    <property type="term" value="F:ABC-type transporter activity"/>
    <property type="evidence" value="ECO:0007669"/>
    <property type="project" value="InterPro"/>
</dbReference>
<evidence type="ECO:0000256" key="6">
    <source>
        <dbReference type="ARBA" id="ARBA00022989"/>
    </source>
</evidence>
<reference evidence="10 11" key="1">
    <citation type="submission" date="2017-04" db="EMBL/GenBank/DDBJ databases">
        <authorList>
            <person name="Afonso C.L."/>
            <person name="Miller P.J."/>
            <person name="Scott M.A."/>
            <person name="Spackman E."/>
            <person name="Goraichik I."/>
            <person name="Dimitrov K.M."/>
            <person name="Suarez D.L."/>
            <person name="Swayne D.E."/>
        </authorList>
    </citation>
    <scope>NUCLEOTIDE SEQUENCE [LARGE SCALE GENOMIC DNA]</scope>
    <source>
        <strain evidence="10 11">N3/975</strain>
    </source>
</reference>
<dbReference type="Proteomes" id="UP000192940">
    <property type="component" value="Chromosome I"/>
</dbReference>
<dbReference type="Pfam" id="PF12698">
    <property type="entry name" value="ABC2_membrane_3"/>
    <property type="match status" value="1"/>
</dbReference>
<evidence type="ECO:0000256" key="3">
    <source>
        <dbReference type="ARBA" id="ARBA00022448"/>
    </source>
</evidence>
<sequence>MNIRTITWFELRRMFRSRAVVFNLFLLPMLLIFILGTALSSFFGGMEDYVPEQVKVGIIGVESGESLPSSFRTFIEAPEIAKVLVPSMGLTQKEAESKLRTGGIDFAVTVPEDLDTQIFSGGKVQLEMLLGKNRTRNLIAESMFGAFMDEANSKQAQAVIVGPQVLTNSSSAVNERPSYVETGKLNDQGETYSAVQYYAASMLIMFLLYSGLTASNSLFSEKENHTLYRLQSTPVSSATIFGGKILGCSVVTVMQAILIVVGSSWMYGVNWGDHVWLLMLVCVLITMTSMTIAIIVSLVTKTASTATAIIQAVVIAMTFLSGGFTPLPVDFIQALGEFTVNHWALQGILRMMLNAELSQILTCVGVLGAISLGLSAAAMIAYRKVGYHA</sequence>
<proteinExistence type="inferred from homology"/>
<comment type="subcellular location">
    <subcellularLocation>
        <location evidence="1">Cell membrane</location>
        <topology evidence="1">Multi-pass membrane protein</topology>
    </subcellularLocation>
</comment>
<feature type="transmembrane region" description="Helical" evidence="8">
    <location>
        <begin position="197"/>
        <end position="219"/>
    </location>
</feature>
<dbReference type="PROSITE" id="PS51012">
    <property type="entry name" value="ABC_TM2"/>
    <property type="match status" value="1"/>
</dbReference>
<dbReference type="PANTHER" id="PTHR30294">
    <property type="entry name" value="MEMBRANE COMPONENT OF ABC TRANSPORTER YHHJ-RELATED"/>
    <property type="match status" value="1"/>
</dbReference>
<feature type="transmembrane region" description="Helical" evidence="8">
    <location>
        <begin position="359"/>
        <end position="382"/>
    </location>
</feature>
<feature type="domain" description="ABC transmembrane type-2" evidence="9">
    <location>
        <begin position="154"/>
        <end position="385"/>
    </location>
</feature>
<evidence type="ECO:0000256" key="2">
    <source>
        <dbReference type="ARBA" id="ARBA00007783"/>
    </source>
</evidence>
<keyword evidence="11" id="KW-1185">Reference proteome</keyword>
<dbReference type="PANTHER" id="PTHR30294:SF29">
    <property type="entry name" value="MULTIDRUG ABC TRANSPORTER PERMEASE YBHS-RELATED"/>
    <property type="match status" value="1"/>
</dbReference>
<evidence type="ECO:0000256" key="7">
    <source>
        <dbReference type="ARBA" id="ARBA00023136"/>
    </source>
</evidence>
<dbReference type="AlphaFoldDB" id="A0A1X7GDI3"/>
<feature type="transmembrane region" description="Helical" evidence="8">
    <location>
        <begin position="240"/>
        <end position="263"/>
    </location>
</feature>
<name>A0A1X7GDI3_9BACL</name>
<keyword evidence="5 8" id="KW-0812">Transmembrane</keyword>
<feature type="transmembrane region" description="Helical" evidence="8">
    <location>
        <begin position="20"/>
        <end position="43"/>
    </location>
</feature>
<evidence type="ECO:0000256" key="1">
    <source>
        <dbReference type="ARBA" id="ARBA00004651"/>
    </source>
</evidence>
<dbReference type="InterPro" id="IPR051449">
    <property type="entry name" value="ABC-2_transporter_component"/>
</dbReference>
<dbReference type="InterPro" id="IPR047817">
    <property type="entry name" value="ABC2_TM_bact-type"/>
</dbReference>
<keyword evidence="7 8" id="KW-0472">Membrane</keyword>
<evidence type="ECO:0000256" key="4">
    <source>
        <dbReference type="ARBA" id="ARBA00022475"/>
    </source>
</evidence>
<organism evidence="10 11">
    <name type="scientific">Paenibacillus uliginis N3/975</name>
    <dbReference type="NCBI Taxonomy" id="1313296"/>
    <lineage>
        <taxon>Bacteria</taxon>
        <taxon>Bacillati</taxon>
        <taxon>Bacillota</taxon>
        <taxon>Bacilli</taxon>
        <taxon>Bacillales</taxon>
        <taxon>Paenibacillaceae</taxon>
        <taxon>Paenibacillus</taxon>
    </lineage>
</organism>
<dbReference type="RefSeq" id="WP_208917533.1">
    <property type="nucleotide sequence ID" value="NZ_LT840184.1"/>
</dbReference>
<dbReference type="EMBL" id="LT840184">
    <property type="protein sequence ID" value="SMF68059.1"/>
    <property type="molecule type" value="Genomic_DNA"/>
</dbReference>
<dbReference type="GO" id="GO:0005886">
    <property type="term" value="C:plasma membrane"/>
    <property type="evidence" value="ECO:0007669"/>
    <property type="project" value="UniProtKB-SubCell"/>
</dbReference>
<keyword evidence="6 8" id="KW-1133">Transmembrane helix</keyword>
<feature type="transmembrane region" description="Helical" evidence="8">
    <location>
        <begin position="306"/>
        <end position="324"/>
    </location>
</feature>
<keyword evidence="4" id="KW-1003">Cell membrane</keyword>
<evidence type="ECO:0000313" key="11">
    <source>
        <dbReference type="Proteomes" id="UP000192940"/>
    </source>
</evidence>
<protein>
    <submittedName>
        <fullName evidence="10">ABC-2 type transport system permease protein</fullName>
    </submittedName>
</protein>
<gene>
    <name evidence="10" type="ORF">SAMN05661091_0398</name>
</gene>
<evidence type="ECO:0000256" key="8">
    <source>
        <dbReference type="SAM" id="Phobius"/>
    </source>
</evidence>
<comment type="similarity">
    <text evidence="2">Belongs to the ABC-2 integral membrane protein family.</text>
</comment>
<evidence type="ECO:0000259" key="9">
    <source>
        <dbReference type="PROSITE" id="PS51012"/>
    </source>
</evidence>